<dbReference type="PROSITE" id="PS50082">
    <property type="entry name" value="WD_REPEATS_2"/>
    <property type="match status" value="2"/>
</dbReference>
<accession>A0A225WB71</accession>
<feature type="region of interest" description="Disordered" evidence="2">
    <location>
        <begin position="1972"/>
        <end position="2016"/>
    </location>
</feature>
<reference evidence="5" key="1">
    <citation type="submission" date="2017-03" db="EMBL/GenBank/DDBJ databases">
        <title>Phytopthora megakarya and P. palmivora, two closely related causual agents of cacao black pod achieved similar genome size and gene model numbers by different mechanisms.</title>
        <authorList>
            <person name="Ali S."/>
            <person name="Shao J."/>
            <person name="Larry D.J."/>
            <person name="Kronmiller B."/>
            <person name="Shen D."/>
            <person name="Strem M.D."/>
            <person name="Melnick R.L."/>
            <person name="Guiltinan M.J."/>
            <person name="Tyler B.M."/>
            <person name="Meinhardt L.W."/>
            <person name="Bailey B.A."/>
        </authorList>
    </citation>
    <scope>NUCLEOTIDE SEQUENCE [LARGE SCALE GENOMIC DNA]</scope>
    <source>
        <strain evidence="5">zdho120</strain>
    </source>
</reference>
<feature type="domain" description="RAVE complex protein Rav1 C-terminal" evidence="3">
    <location>
        <begin position="1253"/>
        <end position="1492"/>
    </location>
</feature>
<dbReference type="GO" id="GO:0043291">
    <property type="term" value="C:RAVE complex"/>
    <property type="evidence" value="ECO:0007669"/>
    <property type="project" value="TreeGrafter"/>
</dbReference>
<feature type="compositionally biased region" description="Low complexity" evidence="2">
    <location>
        <begin position="1980"/>
        <end position="1999"/>
    </location>
</feature>
<dbReference type="Gene3D" id="2.130.10.10">
    <property type="entry name" value="YVTN repeat-like/Quinoprotein amine dehydrogenase"/>
    <property type="match status" value="2"/>
</dbReference>
<evidence type="ECO:0000313" key="4">
    <source>
        <dbReference type="EMBL" id="OWZ14478.1"/>
    </source>
</evidence>
<evidence type="ECO:0000256" key="1">
    <source>
        <dbReference type="PROSITE-ProRule" id="PRU00221"/>
    </source>
</evidence>
<gene>
    <name evidence="4" type="ORF">PHMEG_00012044</name>
</gene>
<dbReference type="SUPFAM" id="SSF50978">
    <property type="entry name" value="WD40 repeat-like"/>
    <property type="match status" value="2"/>
</dbReference>
<keyword evidence="5" id="KW-1185">Reference proteome</keyword>
<sequence length="2510" mass="275479">MVFRLEESIAAVCAPSPGVQADLRVCQAVFESSRYLVYSSEAQLVVLVEAPPAPALNVQEQAARASRFELWQVWNAHDAIRCVRFNPSKKAARGALALCIDEGRGVLLMPASATSSRAAIVAEASRASTQDDHTGTGSSIAGSDLIPRSDYVKAHLNLHLPRWAESVRWKCDDRLLNHLEWVESGDDLFLLGAGEKLSIWKLVDDSVQVYLQRTVTLSGGGGLDVETPLPVVPICHFDVAPSGRFVATAGTHDRIVKVWNLGELSPHEGAPMSLFLAHTRALVSMTWSKDVNVYNARSTVATTTGACEMLFTLDRAGNISIWRENIAPLRSFVLWKQFSTENMCRSVFDDEKSLENRIREFGLVNHYWAREAPKAVSSINESLLSEQTVMDALCLFHYGYGSLREARRNELVSQRRDSIAQMNAKLLGDRSGTVADTHMGETFICGNVALEKTFMVNLVYGVLSNGDFCIFRAESVPFTGVSPKLSLLLIYSDLREQLAHAHVYCVSSSDYQDQESGRIDFFVEILFQQTTVESYLQCARLKLHVESSIVGAHRGPVSYSIQSCEVCTVCNSMMSGSHMKIATTTLSGSLDVFQTSASLRRLEVAYRSNIENAVGPVSHTTLYEERGALYLFIGGKLHVAMVAPKHQVPKAIEDSSSEASKSQRKSSLGLVEHDALTLSACYMDGCDDFEELDDLIAVVIPETAKIEWSNSSSFFSKPVTNNISKDYSMVVGVHKGGTKLTIWVFSFDLAISESLSSSVQLFRKTTVNLPEVRVLSVASVPLLNTFEVALASFDADLQLILWTFTDLADLLEVKPVHKVDVGALVRMTKQAQRSHMEFHITEERLIFKHFSLSSCGRTAILFGGDREADDQICFLPTMVSSVEGVVEVSHKQFGKVVSLEWTPPVTPERDCELLFLSTTTIGMLKFDCSLPTSKWSIAWSSSRFSVRPENISSLSSYPYGLLRIGSSLAHLNLRDIDGVGSSPLQLPFVSRGQILGSLPPSKAFPAHHPITLIYLLARGSFKTLERILEHVKMKIVEHEETCYLRMADNTILRTLPLISLFQLLGDPASTEDNDERSDIYLRGKGSHGSGGATVSVAPARASDLFAMDFGASRRYGSSASGVSRAEMLFAPPASSVDSTTAERAATSKSKLETDVFSSFFNEHKGSLTFMTPSESEIFLAIISGIKKTLSWERDSSREKDEAALRFHASLLWPVGPPAQSVAIQSAANEPGTSIQQNANETTVPSSCRSVGGICSEQVAWGALSDFQTELLQECFPDTTMNWKDMRSQRLPFWLKSSSKLTQFTEKVAQAEYAANRDPFAVAVFYVLLGKTRLLASLFKMANESRISELLSNNFSDLRWKNAAIKNAYVLKTKQRYELSAAFFLLGGKLTEAVSVAEQADQTLVLSFLIARISEKWDLGGQDDLSSSSGTAHFAQASFTGLKAKNICVDFLNTLVWTKAWKCGDVYMCFLVKYFLGETSIAIDILMTPPAIEMRSMFDCDEGSGVNSSSMYWSSFGKSLLGACDLLRFLRKKIVPMKLALKEKMIRLNTSAMLRMQDAGLGIPALIHQRDIAAFVQDFRRERATSSDVAAFLGCRQRILFAAVGTEVDFLYATFLKSMREAMTTPADSASSPRFDLEERLNEEIQCIVRRGGEYALSGVPETSKDHLEHRVRSAVVESLVHSGRLAALDFLVSGWSYSEVPASKFPFTSPLPRFVEVIAEGVAMISSGDLMSAATDYMHTRKVDQTCSDLLAMATRLLLWLQYFYLKPAKQRATLPNREFVRVAVAAVHSAICVCCRYLKNPCCLYRVLGLIFLHKTGLSSNSEEALNDIAGGDICVSCTSLRRPTTMSKVLGASSLQQDIPVLYRAVCLLEVELDEFTAAVKTSRLHHPMSSRDLPTPFSYCSYWGLVLTMAAGAMPAHLLKVTGEGVASTMELSKKLVETWRNYSDRLAGFALKHLLCDLAGFFYSPPSISQPPSSPRPESSTTSPGSPRGLPSPSRGGPPGSPRGFLPDIPGSPQRLNRRQLLKCECERCPWLLLVELFTDKNELLLRLNAQFECCSEKIDAEVRWGHLPEPVSRKTALTRSQKLLLSTVAENAPTFSRATNLTDQLTRRMAASTPTAAAVHVQCVYRSETNIKAMCFNHAAGEDAEVSLCSSKGIFRASCADYADGFRFQFKGMYAPPQTSFFSLANRSNGPSSPLRNPAHLLSSPSDSSFKPTAVASHPFLPLFVSGNHKGRVHLWSYDRLSAICSFQTKDIPYPSSPSMLSGWRSVKALEFDSLGQHLGAVDTTGHLFLWKLSELDRSPYYREMMCHDKGAKGLAFLNSSSSIATVGLSSEKRNVCVWDTLLPTSKALVAATTSHPAGATSVAFSSTHQLLITGGAGGALNIFDMRQRRVLHTISNAHETPIKTIVLHPSGDCVLSGSASGDVKIWSLPIFREVAFLSKVHVKPSFLGDAATNFLGDAASNVAINVTNSSWGVTDAVATKDAFFTSGTDGSVQRLKVPSLGTRL</sequence>
<dbReference type="Pfam" id="PF00400">
    <property type="entry name" value="WD40"/>
    <property type="match status" value="3"/>
</dbReference>
<keyword evidence="1" id="KW-0853">WD repeat</keyword>
<name>A0A225WB71_9STRA</name>
<evidence type="ECO:0000313" key="5">
    <source>
        <dbReference type="Proteomes" id="UP000198211"/>
    </source>
</evidence>
<protein>
    <recommendedName>
        <fullName evidence="3">RAVE complex protein Rav1 C-terminal domain-containing protein</fullName>
    </recommendedName>
</protein>
<feature type="repeat" description="WD" evidence="1">
    <location>
        <begin position="2401"/>
        <end position="2434"/>
    </location>
</feature>
<dbReference type="InterPro" id="IPR015943">
    <property type="entry name" value="WD40/YVTN_repeat-like_dom_sf"/>
</dbReference>
<proteinExistence type="predicted"/>
<dbReference type="InterPro" id="IPR001680">
    <property type="entry name" value="WD40_rpt"/>
</dbReference>
<dbReference type="Proteomes" id="UP000198211">
    <property type="component" value="Unassembled WGS sequence"/>
</dbReference>
<dbReference type="SMART" id="SM00320">
    <property type="entry name" value="WD40"/>
    <property type="match status" value="7"/>
</dbReference>
<evidence type="ECO:0000256" key="2">
    <source>
        <dbReference type="SAM" id="MobiDB-lite"/>
    </source>
</evidence>
<dbReference type="PANTHER" id="PTHR13950">
    <property type="entry name" value="RABCONNECTIN-RELATED"/>
    <property type="match status" value="1"/>
</dbReference>
<dbReference type="InterPro" id="IPR052208">
    <property type="entry name" value="DmX-like/RAVE_component"/>
</dbReference>
<evidence type="ECO:0000259" key="3">
    <source>
        <dbReference type="Pfam" id="PF12234"/>
    </source>
</evidence>
<comment type="caution">
    <text evidence="4">The sequence shown here is derived from an EMBL/GenBank/DDBJ whole genome shotgun (WGS) entry which is preliminary data.</text>
</comment>
<feature type="repeat" description="WD" evidence="1">
    <location>
        <begin position="2358"/>
        <end position="2399"/>
    </location>
</feature>
<dbReference type="OrthoDB" id="342131at2759"/>
<dbReference type="Pfam" id="PF12234">
    <property type="entry name" value="Rav1p_C"/>
    <property type="match status" value="1"/>
</dbReference>
<dbReference type="InterPro" id="IPR036322">
    <property type="entry name" value="WD40_repeat_dom_sf"/>
</dbReference>
<organism evidence="4 5">
    <name type="scientific">Phytophthora megakarya</name>
    <dbReference type="NCBI Taxonomy" id="4795"/>
    <lineage>
        <taxon>Eukaryota</taxon>
        <taxon>Sar</taxon>
        <taxon>Stramenopiles</taxon>
        <taxon>Oomycota</taxon>
        <taxon>Peronosporomycetes</taxon>
        <taxon>Peronosporales</taxon>
        <taxon>Peronosporaceae</taxon>
        <taxon>Phytophthora</taxon>
    </lineage>
</organism>
<dbReference type="STRING" id="4795.A0A225WB71"/>
<dbReference type="EMBL" id="NBNE01001330">
    <property type="protein sequence ID" value="OWZ14478.1"/>
    <property type="molecule type" value="Genomic_DNA"/>
</dbReference>
<dbReference type="InterPro" id="IPR022033">
    <property type="entry name" value="Rav1p_C"/>
</dbReference>
<dbReference type="GO" id="GO:0007035">
    <property type="term" value="P:vacuolar acidification"/>
    <property type="evidence" value="ECO:0007669"/>
    <property type="project" value="TreeGrafter"/>
</dbReference>
<dbReference type="PANTHER" id="PTHR13950:SF9">
    <property type="entry name" value="RABCONNECTIN-3A"/>
    <property type="match status" value="1"/>
</dbReference>
<dbReference type="PROSITE" id="PS50294">
    <property type="entry name" value="WD_REPEATS_REGION"/>
    <property type="match status" value="1"/>
</dbReference>